<dbReference type="RefSeq" id="WP_203377038.1">
    <property type="nucleotide sequence ID" value="NZ_JAENHP010000004.1"/>
</dbReference>
<protein>
    <submittedName>
        <fullName evidence="2">Uncharacterized protein</fullName>
    </submittedName>
</protein>
<evidence type="ECO:0000313" key="2">
    <source>
        <dbReference type="EMBL" id="MBM2617030.1"/>
    </source>
</evidence>
<dbReference type="EMBL" id="JAENHP010000004">
    <property type="protein sequence ID" value="MBM2617030.1"/>
    <property type="molecule type" value="Genomic_DNA"/>
</dbReference>
<dbReference type="InterPro" id="IPR006311">
    <property type="entry name" value="TAT_signal"/>
</dbReference>
<organism evidence="2 3">
    <name type="scientific">Paractinoplanes ovalisporus</name>
    <dbReference type="NCBI Taxonomy" id="2810368"/>
    <lineage>
        <taxon>Bacteria</taxon>
        <taxon>Bacillati</taxon>
        <taxon>Actinomycetota</taxon>
        <taxon>Actinomycetes</taxon>
        <taxon>Micromonosporales</taxon>
        <taxon>Micromonosporaceae</taxon>
        <taxon>Paractinoplanes</taxon>
    </lineage>
</organism>
<dbReference type="PROSITE" id="PS51318">
    <property type="entry name" value="TAT"/>
    <property type="match status" value="1"/>
</dbReference>
<comment type="caution">
    <text evidence="2">The sequence shown here is derived from an EMBL/GenBank/DDBJ whole genome shotgun (WGS) entry which is preliminary data.</text>
</comment>
<dbReference type="Proteomes" id="UP000632138">
    <property type="component" value="Unassembled WGS sequence"/>
</dbReference>
<keyword evidence="1" id="KW-0732">Signal</keyword>
<evidence type="ECO:0000313" key="3">
    <source>
        <dbReference type="Proteomes" id="UP000632138"/>
    </source>
</evidence>
<evidence type="ECO:0000256" key="1">
    <source>
        <dbReference type="SAM" id="SignalP"/>
    </source>
</evidence>
<feature type="signal peptide" evidence="1">
    <location>
        <begin position="1"/>
        <end position="32"/>
    </location>
</feature>
<accession>A0ABS2AB83</accession>
<reference evidence="2 3" key="1">
    <citation type="submission" date="2021-01" db="EMBL/GenBank/DDBJ databases">
        <title>Actinoplanes sp. nov. LDG1-06 isolated from lichen.</title>
        <authorList>
            <person name="Saeng-In P."/>
            <person name="Phongsopitanun W."/>
            <person name="Kanchanasin P."/>
            <person name="Yuki M."/>
            <person name="Kudo T."/>
            <person name="Ohkuma M."/>
            <person name="Tanasupawat S."/>
        </authorList>
    </citation>
    <scope>NUCLEOTIDE SEQUENCE [LARGE SCALE GENOMIC DNA]</scope>
    <source>
        <strain evidence="2 3">LDG1-06</strain>
    </source>
</reference>
<sequence length="542" mass="56805">MNLSFARGMLRGALVLAIATATAASGATAAQAAAPRITLTAMAFEHTSVDASSGSAVDDLTWTVKNTDPEANGLYGSITLRMRSSATGAFVGHERVVDFAYDRTCCGGAEFVSGTPQESTYKYSFGVPRYSDAATTTWEVTKLTASSNGLTLSVGAAKLATFASKVTATTEADTDGPSLESLMLVTSNPARPYRYVADGTARVTYDFGAQDQQSGFWKGSLKLTGPGGQSVTTPFTWEYSEYSTDTRCGDVYGGDLYYMSCRISAILPQGAAAGRWQVAQIVLVNNAGVRSVFRNPQVDGVTVTSNAVLSADNFAISPTEADNWRGNVSGTVTFDVAGLSGGLSSVEADFGPYSRCDQRGPATLDGTKVTVTFVMWQRSTDCTLTGLAIVDGAGTLALYGSNYGAPDPGLKVRRKPNTTPPVVTGATIDPATISLSQLGERSPLLRIQAEILTAPINGIDVKLYAADGEVVYQSTGGSGQRPDGTIEDWISLSPWGGIEPGTYTVGFRLSDEGGLYSTWGMLDRTDSKPVPGGPVTLTITEG</sequence>
<feature type="chain" id="PRO_5045912903" evidence="1">
    <location>
        <begin position="33"/>
        <end position="542"/>
    </location>
</feature>
<name>A0ABS2AB83_9ACTN</name>
<keyword evidence="3" id="KW-1185">Reference proteome</keyword>
<gene>
    <name evidence="2" type="ORF">JIG36_15845</name>
</gene>
<proteinExistence type="predicted"/>